<keyword evidence="2" id="KW-1185">Reference proteome</keyword>
<gene>
    <name evidence="1" type="primary">Acey_s0187.g1121</name>
    <name evidence="1" type="ORF">Y032_0187g1121</name>
</gene>
<sequence>MGSFGREFQNPQLVVRDASFRGGSLLRPFPPCLRSGKLVHVTNTFCLEDYFSTYDMTRKSHGDGSKTCVSMKILLRDTITEDNENSYIKRRELLEGGVEISSRETTS</sequence>
<dbReference type="AlphaFoldDB" id="A0A016SRN0"/>
<dbReference type="EMBL" id="JARK01001523">
    <property type="protein sequence ID" value="EYB93017.1"/>
    <property type="molecule type" value="Genomic_DNA"/>
</dbReference>
<proteinExistence type="predicted"/>
<name>A0A016SRN0_9BILA</name>
<accession>A0A016SRN0</accession>
<evidence type="ECO:0000313" key="1">
    <source>
        <dbReference type="EMBL" id="EYB93017.1"/>
    </source>
</evidence>
<dbReference type="Proteomes" id="UP000024635">
    <property type="component" value="Unassembled WGS sequence"/>
</dbReference>
<evidence type="ECO:0000313" key="2">
    <source>
        <dbReference type="Proteomes" id="UP000024635"/>
    </source>
</evidence>
<organism evidence="1 2">
    <name type="scientific">Ancylostoma ceylanicum</name>
    <dbReference type="NCBI Taxonomy" id="53326"/>
    <lineage>
        <taxon>Eukaryota</taxon>
        <taxon>Metazoa</taxon>
        <taxon>Ecdysozoa</taxon>
        <taxon>Nematoda</taxon>
        <taxon>Chromadorea</taxon>
        <taxon>Rhabditida</taxon>
        <taxon>Rhabditina</taxon>
        <taxon>Rhabditomorpha</taxon>
        <taxon>Strongyloidea</taxon>
        <taxon>Ancylostomatidae</taxon>
        <taxon>Ancylostomatinae</taxon>
        <taxon>Ancylostoma</taxon>
    </lineage>
</organism>
<comment type="caution">
    <text evidence="1">The sequence shown here is derived from an EMBL/GenBank/DDBJ whole genome shotgun (WGS) entry which is preliminary data.</text>
</comment>
<protein>
    <submittedName>
        <fullName evidence="1">Uncharacterized protein</fullName>
    </submittedName>
</protein>
<reference evidence="2" key="1">
    <citation type="journal article" date="2015" name="Nat. Genet.">
        <title>The genome and transcriptome of the zoonotic hookworm Ancylostoma ceylanicum identify infection-specific gene families.</title>
        <authorList>
            <person name="Schwarz E.M."/>
            <person name="Hu Y."/>
            <person name="Antoshechkin I."/>
            <person name="Miller M.M."/>
            <person name="Sternberg P.W."/>
            <person name="Aroian R.V."/>
        </authorList>
    </citation>
    <scope>NUCLEOTIDE SEQUENCE</scope>
    <source>
        <strain evidence="2">HY135</strain>
    </source>
</reference>